<dbReference type="InterPro" id="IPR021257">
    <property type="entry name" value="DUF2809"/>
</dbReference>
<dbReference type="OrthoDB" id="5360192at2"/>
<evidence type="ECO:0000256" key="1">
    <source>
        <dbReference type="SAM" id="Phobius"/>
    </source>
</evidence>
<evidence type="ECO:0000313" key="3">
    <source>
        <dbReference type="Proteomes" id="UP000247681"/>
    </source>
</evidence>
<dbReference type="AlphaFoldDB" id="A0A2V4C5I1"/>
<accession>A0A2V4C5I1</accession>
<organism evidence="2 3">
    <name type="scientific">Flavobacterium hydrophilum</name>
    <dbReference type="NCBI Taxonomy" id="2211445"/>
    <lineage>
        <taxon>Bacteria</taxon>
        <taxon>Pseudomonadati</taxon>
        <taxon>Bacteroidota</taxon>
        <taxon>Flavobacteriia</taxon>
        <taxon>Flavobacteriales</taxon>
        <taxon>Flavobacteriaceae</taxon>
        <taxon>Flavobacterium</taxon>
    </lineage>
</organism>
<evidence type="ECO:0000313" key="2">
    <source>
        <dbReference type="EMBL" id="PXY45922.1"/>
    </source>
</evidence>
<dbReference type="RefSeq" id="WP_110344941.1">
    <property type="nucleotide sequence ID" value="NZ_QJHL01000001.1"/>
</dbReference>
<reference evidence="2 3" key="1">
    <citation type="submission" date="2018-05" db="EMBL/GenBank/DDBJ databases">
        <title>Flavobacterium sp. strain IMCC34758, incomplete genome.</title>
        <authorList>
            <person name="Joung Y."/>
        </authorList>
    </citation>
    <scope>NUCLEOTIDE SEQUENCE [LARGE SCALE GENOMIC DNA]</scope>
    <source>
        <strain evidence="2 3">IMCC34758</strain>
    </source>
</reference>
<sequence length="145" mass="17448">MRIFVFLFSLKSDLKKYRLYYFLLFLGIIFLGIISRKIDFIPLCFGDFLYAVMIYILTRIFLIKHKSIRSAFISLLICYSIEFFQLYQEDWIIAVRKTLFGKYILGQGFLWTDIMAYTIGISFIFITEKIILKKSSYETRFRIKQ</sequence>
<keyword evidence="1" id="KW-0812">Transmembrane</keyword>
<gene>
    <name evidence="2" type="ORF">DMB68_01655</name>
</gene>
<name>A0A2V4C5I1_9FLAO</name>
<feature type="transmembrane region" description="Helical" evidence="1">
    <location>
        <begin position="40"/>
        <end position="58"/>
    </location>
</feature>
<keyword evidence="1" id="KW-1133">Transmembrane helix</keyword>
<dbReference type="Proteomes" id="UP000247681">
    <property type="component" value="Unassembled WGS sequence"/>
</dbReference>
<keyword evidence="1" id="KW-0472">Membrane</keyword>
<comment type="caution">
    <text evidence="2">The sequence shown here is derived from an EMBL/GenBank/DDBJ whole genome shotgun (WGS) entry which is preliminary data.</text>
</comment>
<feature type="transmembrane region" description="Helical" evidence="1">
    <location>
        <begin position="108"/>
        <end position="126"/>
    </location>
</feature>
<dbReference type="EMBL" id="QJHL01000001">
    <property type="protein sequence ID" value="PXY45922.1"/>
    <property type="molecule type" value="Genomic_DNA"/>
</dbReference>
<feature type="transmembrane region" description="Helical" evidence="1">
    <location>
        <begin position="70"/>
        <end position="88"/>
    </location>
</feature>
<protein>
    <submittedName>
        <fullName evidence="2">DUF2809 domain-containing protein</fullName>
    </submittedName>
</protein>
<dbReference type="Pfam" id="PF10990">
    <property type="entry name" value="DUF2809"/>
    <property type="match status" value="1"/>
</dbReference>
<keyword evidence="3" id="KW-1185">Reference proteome</keyword>
<proteinExistence type="predicted"/>
<feature type="transmembrane region" description="Helical" evidence="1">
    <location>
        <begin position="17"/>
        <end position="34"/>
    </location>
</feature>